<gene>
    <name evidence="2" type="ORF">VFH_I315360</name>
</gene>
<accession>A0AAV0YUT2</accession>
<feature type="region of interest" description="Disordered" evidence="1">
    <location>
        <begin position="97"/>
        <end position="122"/>
    </location>
</feature>
<evidence type="ECO:0000313" key="2">
    <source>
        <dbReference type="EMBL" id="CAI8587762.1"/>
    </source>
</evidence>
<organism evidence="2 3">
    <name type="scientific">Vicia faba</name>
    <name type="common">Broad bean</name>
    <name type="synonym">Faba vulgaris</name>
    <dbReference type="NCBI Taxonomy" id="3906"/>
    <lineage>
        <taxon>Eukaryota</taxon>
        <taxon>Viridiplantae</taxon>
        <taxon>Streptophyta</taxon>
        <taxon>Embryophyta</taxon>
        <taxon>Tracheophyta</taxon>
        <taxon>Spermatophyta</taxon>
        <taxon>Magnoliopsida</taxon>
        <taxon>eudicotyledons</taxon>
        <taxon>Gunneridae</taxon>
        <taxon>Pentapetalae</taxon>
        <taxon>rosids</taxon>
        <taxon>fabids</taxon>
        <taxon>Fabales</taxon>
        <taxon>Fabaceae</taxon>
        <taxon>Papilionoideae</taxon>
        <taxon>50 kb inversion clade</taxon>
        <taxon>NPAAA clade</taxon>
        <taxon>Hologalegina</taxon>
        <taxon>IRL clade</taxon>
        <taxon>Fabeae</taxon>
        <taxon>Vicia</taxon>
    </lineage>
</organism>
<proteinExistence type="predicted"/>
<sequence length="122" mass="13776">MYNMKLKSRKEETKSVVFSVEDIHSDDEWVIEYPNEENVQTEVKIKQDDVIVNNVVEVYVVVTNIMQSGGGGNVELGGSETSSNPILVNDEECVLPGTKFGDDTQDTDEYDDDDDFTRYLDV</sequence>
<dbReference type="EMBL" id="OX451736">
    <property type="protein sequence ID" value="CAI8587762.1"/>
    <property type="molecule type" value="Genomic_DNA"/>
</dbReference>
<dbReference type="Proteomes" id="UP001157006">
    <property type="component" value="Chromosome 1L"/>
</dbReference>
<evidence type="ECO:0000256" key="1">
    <source>
        <dbReference type="SAM" id="MobiDB-lite"/>
    </source>
</evidence>
<dbReference type="AlphaFoldDB" id="A0AAV0YUT2"/>
<keyword evidence="3" id="KW-1185">Reference proteome</keyword>
<name>A0AAV0YUT2_VICFA</name>
<protein>
    <submittedName>
        <fullName evidence="2">Uncharacterized protein</fullName>
    </submittedName>
</protein>
<evidence type="ECO:0000313" key="3">
    <source>
        <dbReference type="Proteomes" id="UP001157006"/>
    </source>
</evidence>
<feature type="compositionally biased region" description="Acidic residues" evidence="1">
    <location>
        <begin position="103"/>
        <end position="115"/>
    </location>
</feature>
<reference evidence="2 3" key="1">
    <citation type="submission" date="2023-01" db="EMBL/GenBank/DDBJ databases">
        <authorList>
            <person name="Kreplak J."/>
        </authorList>
    </citation>
    <scope>NUCLEOTIDE SEQUENCE [LARGE SCALE GENOMIC DNA]</scope>
</reference>